<proteinExistence type="predicted"/>
<dbReference type="Proteomes" id="UP001596425">
    <property type="component" value="Unassembled WGS sequence"/>
</dbReference>
<reference evidence="3" key="1">
    <citation type="journal article" date="2019" name="Int. J. Syst. Evol. Microbiol.">
        <title>The Global Catalogue of Microorganisms (GCM) 10K type strain sequencing project: providing services to taxonomists for standard genome sequencing and annotation.</title>
        <authorList>
            <consortium name="The Broad Institute Genomics Platform"/>
            <consortium name="The Broad Institute Genome Sequencing Center for Infectious Disease"/>
            <person name="Wu L."/>
            <person name="Ma J."/>
        </authorList>
    </citation>
    <scope>NUCLEOTIDE SEQUENCE [LARGE SCALE GENOMIC DNA]</scope>
    <source>
        <strain evidence="3">CGMCC 1.13718</strain>
    </source>
</reference>
<keyword evidence="1" id="KW-1133">Transmembrane helix</keyword>
<sequence>MLEERGRVVAIEPGAIWVETVQRSGCHGCSAKTGCGTGLLGDYLSNAARIRVALNSWDSENISLNDTAVIGIGEKALASSALLVYLLPLISLLLTALIGEALAGEAGAIGGALAGLIGGAAVVRWYSRRRAADPAYAPLLLRIETSRSL</sequence>
<dbReference type="PANTHER" id="PTHR35867">
    <property type="entry name" value="PROTEIN RSEC"/>
    <property type="match status" value="1"/>
</dbReference>
<protein>
    <submittedName>
        <fullName evidence="2">SoxR reducing system RseC family protein</fullName>
    </submittedName>
</protein>
<organism evidence="2 3">
    <name type="scientific">Microbulbifer taiwanensis</name>
    <dbReference type="NCBI Taxonomy" id="986746"/>
    <lineage>
        <taxon>Bacteria</taxon>
        <taxon>Pseudomonadati</taxon>
        <taxon>Pseudomonadota</taxon>
        <taxon>Gammaproteobacteria</taxon>
        <taxon>Cellvibrionales</taxon>
        <taxon>Microbulbiferaceae</taxon>
        <taxon>Microbulbifer</taxon>
    </lineage>
</organism>
<feature type="transmembrane region" description="Helical" evidence="1">
    <location>
        <begin position="82"/>
        <end position="102"/>
    </location>
</feature>
<dbReference type="InterPro" id="IPR007359">
    <property type="entry name" value="SigmaE_reg_RseC_MucC"/>
</dbReference>
<keyword evidence="1" id="KW-0812">Transmembrane</keyword>
<dbReference type="InterPro" id="IPR026268">
    <property type="entry name" value="RseC"/>
</dbReference>
<dbReference type="Pfam" id="PF04246">
    <property type="entry name" value="RseC_MucC"/>
    <property type="match status" value="1"/>
</dbReference>
<comment type="caution">
    <text evidence="2">The sequence shown here is derived from an EMBL/GenBank/DDBJ whole genome shotgun (WGS) entry which is preliminary data.</text>
</comment>
<name>A0ABW1YHA7_9GAMM</name>
<gene>
    <name evidence="2" type="ORF">ACFQBM_02635</name>
</gene>
<keyword evidence="1" id="KW-0472">Membrane</keyword>
<evidence type="ECO:0000256" key="1">
    <source>
        <dbReference type="SAM" id="Phobius"/>
    </source>
</evidence>
<feature type="transmembrane region" description="Helical" evidence="1">
    <location>
        <begin position="108"/>
        <end position="126"/>
    </location>
</feature>
<keyword evidence="3" id="KW-1185">Reference proteome</keyword>
<evidence type="ECO:0000313" key="2">
    <source>
        <dbReference type="EMBL" id="MFC6632157.1"/>
    </source>
</evidence>
<dbReference type="PIRSF" id="PIRSF004923">
    <property type="entry name" value="RseC"/>
    <property type="match status" value="1"/>
</dbReference>
<dbReference type="EMBL" id="JBHSVR010000001">
    <property type="protein sequence ID" value="MFC6632157.1"/>
    <property type="molecule type" value="Genomic_DNA"/>
</dbReference>
<evidence type="ECO:0000313" key="3">
    <source>
        <dbReference type="Proteomes" id="UP001596425"/>
    </source>
</evidence>
<dbReference type="RefSeq" id="WP_193192267.1">
    <property type="nucleotide sequence ID" value="NZ_JACZFR010000026.1"/>
</dbReference>
<accession>A0ABW1YHA7</accession>
<dbReference type="PANTHER" id="PTHR35867:SF1">
    <property type="entry name" value="PROTEIN RSEC"/>
    <property type="match status" value="1"/>
</dbReference>